<accession>A0AB34G3P4</accession>
<protein>
    <submittedName>
        <fullName evidence="6">Zinc finger, MYND-type</fullName>
    </submittedName>
</protein>
<keyword evidence="7" id="KW-1185">Reference proteome</keyword>
<proteinExistence type="predicted"/>
<dbReference type="GO" id="GO:0000981">
    <property type="term" value="F:DNA-binding transcription factor activity, RNA polymerase II-specific"/>
    <property type="evidence" value="ECO:0007669"/>
    <property type="project" value="TreeGrafter"/>
</dbReference>
<dbReference type="SUPFAM" id="SSF144232">
    <property type="entry name" value="HIT/MYND zinc finger-like"/>
    <property type="match status" value="1"/>
</dbReference>
<dbReference type="PROSITE" id="PS50865">
    <property type="entry name" value="ZF_MYND_2"/>
    <property type="match status" value="1"/>
</dbReference>
<dbReference type="Pfam" id="PF01753">
    <property type="entry name" value="zf-MYND"/>
    <property type="match status" value="1"/>
</dbReference>
<dbReference type="EMBL" id="JAQHRD010000001">
    <property type="protein sequence ID" value="KAJ6445638.1"/>
    <property type="molecule type" value="Genomic_DNA"/>
</dbReference>
<evidence type="ECO:0000313" key="6">
    <source>
        <dbReference type="EMBL" id="KAJ6445638.1"/>
    </source>
</evidence>
<dbReference type="PANTHER" id="PTHR10237">
    <property type="entry name" value="DEFORMED EPIDERMAL AUTOREGULATORY FACTOR 1 HOMOLOG SUPPRESSIN"/>
    <property type="match status" value="1"/>
</dbReference>
<keyword evidence="2 4" id="KW-0863">Zinc-finger</keyword>
<evidence type="ECO:0000256" key="1">
    <source>
        <dbReference type="ARBA" id="ARBA00022723"/>
    </source>
</evidence>
<feature type="domain" description="MYND-type" evidence="5">
    <location>
        <begin position="5"/>
        <end position="45"/>
    </location>
</feature>
<dbReference type="InterPro" id="IPR024119">
    <property type="entry name" value="TF_DEAF-1"/>
</dbReference>
<evidence type="ECO:0000256" key="3">
    <source>
        <dbReference type="ARBA" id="ARBA00022833"/>
    </source>
</evidence>
<dbReference type="InterPro" id="IPR002893">
    <property type="entry name" value="Znf_MYND"/>
</dbReference>
<dbReference type="AlphaFoldDB" id="A0AB34G3P4"/>
<sequence length="244" mass="26503">MGTACTSCNKSPPDLTLKKCAKCSATPYCSRECQKADWKAHKKICGKQAGGPSAIPVEPASAGKVSPPKGLEKGVADPFTRLDKGVWLHDRPEKDVYALLIDAYRLHVDDTYKMDGEVESDSVYSGAADGLKGFRRFIARAAAQPGLLPPWWDDAKKADCEALGMKAGEWHDLRCAVEKHDIIDRYGDARFPMQLRMFAEAVNGRGPGGSNGAAMRRMMVAMEQGAEGDMVASTMDMSGLFGRR</sequence>
<dbReference type="GO" id="GO:0005634">
    <property type="term" value="C:nucleus"/>
    <property type="evidence" value="ECO:0007669"/>
    <property type="project" value="TreeGrafter"/>
</dbReference>
<gene>
    <name evidence="6" type="primary">MSS51</name>
    <name evidence="6" type="ORF">O9K51_00399</name>
</gene>
<comment type="caution">
    <text evidence="6">The sequence shown here is derived from an EMBL/GenBank/DDBJ whole genome shotgun (WGS) entry which is preliminary data.</text>
</comment>
<dbReference type="PANTHER" id="PTHR10237:SF14">
    <property type="entry name" value="MYND-TYPE DOMAIN-CONTAINING PROTEIN"/>
    <property type="match status" value="1"/>
</dbReference>
<dbReference type="PROSITE" id="PS01360">
    <property type="entry name" value="ZF_MYND_1"/>
    <property type="match status" value="1"/>
</dbReference>
<dbReference type="GO" id="GO:0008270">
    <property type="term" value="F:zinc ion binding"/>
    <property type="evidence" value="ECO:0007669"/>
    <property type="project" value="UniProtKB-KW"/>
</dbReference>
<reference evidence="6" key="1">
    <citation type="submission" date="2023-01" db="EMBL/GenBank/DDBJ databases">
        <title>The growth and conidiation of Purpureocillium lavendulum are regulated by nitrogen source and histone H3K14 acetylation.</title>
        <authorList>
            <person name="Tang P."/>
            <person name="Han J."/>
            <person name="Zhang C."/>
            <person name="Tang P."/>
            <person name="Qi F."/>
            <person name="Zhang K."/>
            <person name="Liang L."/>
        </authorList>
    </citation>
    <scope>NUCLEOTIDE SEQUENCE</scope>
    <source>
        <strain evidence="6">YMF1.00683</strain>
    </source>
</reference>
<keyword evidence="3" id="KW-0862">Zinc</keyword>
<dbReference type="Gene3D" id="6.10.140.2220">
    <property type="match status" value="1"/>
</dbReference>
<name>A0AB34G3P4_9HYPO</name>
<evidence type="ECO:0000256" key="4">
    <source>
        <dbReference type="PROSITE-ProRule" id="PRU00134"/>
    </source>
</evidence>
<dbReference type="Proteomes" id="UP001163105">
    <property type="component" value="Unassembled WGS sequence"/>
</dbReference>
<keyword evidence="1" id="KW-0479">Metal-binding</keyword>
<organism evidence="6 7">
    <name type="scientific">Purpureocillium lavendulum</name>
    <dbReference type="NCBI Taxonomy" id="1247861"/>
    <lineage>
        <taxon>Eukaryota</taxon>
        <taxon>Fungi</taxon>
        <taxon>Dikarya</taxon>
        <taxon>Ascomycota</taxon>
        <taxon>Pezizomycotina</taxon>
        <taxon>Sordariomycetes</taxon>
        <taxon>Hypocreomycetidae</taxon>
        <taxon>Hypocreales</taxon>
        <taxon>Ophiocordycipitaceae</taxon>
        <taxon>Purpureocillium</taxon>
    </lineage>
</organism>
<evidence type="ECO:0000256" key="2">
    <source>
        <dbReference type="ARBA" id="ARBA00022771"/>
    </source>
</evidence>
<evidence type="ECO:0000313" key="7">
    <source>
        <dbReference type="Proteomes" id="UP001163105"/>
    </source>
</evidence>
<evidence type="ECO:0000259" key="5">
    <source>
        <dbReference type="PROSITE" id="PS50865"/>
    </source>
</evidence>